<feature type="domain" description="FAD/NAD(P)-binding" evidence="11">
    <location>
        <begin position="375"/>
        <end position="599"/>
    </location>
</feature>
<keyword evidence="5" id="KW-0288">FMN</keyword>
<dbReference type="Pfam" id="PF07992">
    <property type="entry name" value="Pyr_redox_2"/>
    <property type="match status" value="1"/>
</dbReference>
<sequence length="640" mass="68353">MTLFQSTAIGSLTLRNRIVMPPMATLYGAPDGSVSSQLYEYYSRRARGGVGLIIVENTAVTPRSVNYPSTLEIHHAGYEEGLTRLAAGIKSTGARAAIQLFHPGRQMHPKYTGNSLVAPSAIPCPVMKAVPSVLSGAEIRQLIADFVAGAVRAKQVGFDAVEIHAAHGYLGAQFLSPLSNHRTDAYGGSSERRARFVLEIGSGIREAVGDAFPVLLRFSADEKLEGGLTLDAARRLVPLFERAGFSALHVSAGCYSSMEWIVQPYLQAHGCLGDLARAIRQESDLPVIAVGRIVDLDTAERLLQDGSADLVSMGRALIADPDLPRKAAEKNASAIRPCLGCNVCIQFVGVKQTRCAVNPEMGQETTRPPDPELSHIVVIGGGPAGLEAALAAADRGRQVTLLERESTLGGQLKLAAGFVSKPHFQRLLDYFLEEVDRAEIQINLNTVVNLDLVRSLHPDCLIVATGGVPRPLILNESTPHGHVVQATEVLATRESLTGEVVVVGGGLVGLDVAEVLSTTADRVTIIEKGSRAGSVLEWNLCKMRLASLRHYGVNIMLQSQLIRCERSAVIVCNPLEDEQRIQADVLVLALGSVPDNPLPQLAGALSCPQTFIGDCRNPAGLTEALDQGRTAGRMSISHNT</sequence>
<evidence type="ECO:0000256" key="8">
    <source>
        <dbReference type="ARBA" id="ARBA00023004"/>
    </source>
</evidence>
<evidence type="ECO:0000256" key="1">
    <source>
        <dbReference type="ARBA" id="ARBA00001917"/>
    </source>
</evidence>
<dbReference type="EC" id="1.3.1.34" evidence="12"/>
<dbReference type="PANTHER" id="PTHR42917:SF2">
    <property type="entry name" value="2,4-DIENOYL-COA REDUCTASE [(2E)-ENOYL-COA-PRODUCING]"/>
    <property type="match status" value="1"/>
</dbReference>
<organism evidence="12">
    <name type="scientific">hydrothermal vent metagenome</name>
    <dbReference type="NCBI Taxonomy" id="652676"/>
    <lineage>
        <taxon>unclassified sequences</taxon>
        <taxon>metagenomes</taxon>
        <taxon>ecological metagenomes</taxon>
    </lineage>
</organism>
<evidence type="ECO:0000256" key="5">
    <source>
        <dbReference type="ARBA" id="ARBA00022643"/>
    </source>
</evidence>
<dbReference type="PRINTS" id="PR00469">
    <property type="entry name" value="PNDRDTASEII"/>
</dbReference>
<keyword evidence="7 12" id="KW-0560">Oxidoreductase</keyword>
<dbReference type="GO" id="GO:0010181">
    <property type="term" value="F:FMN binding"/>
    <property type="evidence" value="ECO:0007669"/>
    <property type="project" value="InterPro"/>
</dbReference>
<evidence type="ECO:0000256" key="3">
    <source>
        <dbReference type="ARBA" id="ARBA00011048"/>
    </source>
</evidence>
<comment type="cofactor">
    <cofactor evidence="2">
        <name>[4Fe-4S] cluster</name>
        <dbReference type="ChEBI" id="CHEBI:49883"/>
    </cofactor>
</comment>
<dbReference type="Gene3D" id="3.20.20.70">
    <property type="entry name" value="Aldolase class I"/>
    <property type="match status" value="1"/>
</dbReference>
<dbReference type="Pfam" id="PF00724">
    <property type="entry name" value="Oxidored_FMN"/>
    <property type="match status" value="1"/>
</dbReference>
<dbReference type="InterPro" id="IPR036188">
    <property type="entry name" value="FAD/NAD-bd_sf"/>
</dbReference>
<evidence type="ECO:0000259" key="10">
    <source>
        <dbReference type="Pfam" id="PF00724"/>
    </source>
</evidence>
<evidence type="ECO:0000256" key="2">
    <source>
        <dbReference type="ARBA" id="ARBA00001966"/>
    </source>
</evidence>
<dbReference type="GO" id="GO:0046872">
    <property type="term" value="F:metal ion binding"/>
    <property type="evidence" value="ECO:0007669"/>
    <property type="project" value="UniProtKB-KW"/>
</dbReference>
<gene>
    <name evidence="12" type="ORF">MGWOODY_XGa2075</name>
</gene>
<dbReference type="AlphaFoldDB" id="A0A160TWY5"/>
<proteinExistence type="inferred from homology"/>
<name>A0A160TWY5_9ZZZZ</name>
<evidence type="ECO:0000256" key="9">
    <source>
        <dbReference type="ARBA" id="ARBA00023014"/>
    </source>
</evidence>
<evidence type="ECO:0000259" key="11">
    <source>
        <dbReference type="Pfam" id="PF07992"/>
    </source>
</evidence>
<dbReference type="SUPFAM" id="SSF51905">
    <property type="entry name" value="FAD/NAD(P)-binding domain"/>
    <property type="match status" value="1"/>
</dbReference>
<evidence type="ECO:0000256" key="4">
    <source>
        <dbReference type="ARBA" id="ARBA00022630"/>
    </source>
</evidence>
<keyword evidence="6" id="KW-0479">Metal-binding</keyword>
<dbReference type="Gene3D" id="3.50.50.60">
    <property type="entry name" value="FAD/NAD(P)-binding domain"/>
    <property type="match status" value="1"/>
</dbReference>
<evidence type="ECO:0000256" key="7">
    <source>
        <dbReference type="ARBA" id="ARBA00023002"/>
    </source>
</evidence>
<comment type="similarity">
    <text evidence="3">In the N-terminal section; belongs to the NADH:flavin oxidoreductase/NADH oxidase family.</text>
</comment>
<dbReference type="EMBL" id="CZRL01000120">
    <property type="protein sequence ID" value="CUS55007.1"/>
    <property type="molecule type" value="Genomic_DNA"/>
</dbReference>
<evidence type="ECO:0000256" key="6">
    <source>
        <dbReference type="ARBA" id="ARBA00022723"/>
    </source>
</evidence>
<reference evidence="12" key="1">
    <citation type="submission" date="2015-10" db="EMBL/GenBank/DDBJ databases">
        <authorList>
            <person name="Gilbert D.G."/>
        </authorList>
    </citation>
    <scope>NUCLEOTIDE SEQUENCE</scope>
</reference>
<dbReference type="InterPro" id="IPR023753">
    <property type="entry name" value="FAD/NAD-binding_dom"/>
</dbReference>
<dbReference type="InterPro" id="IPR013785">
    <property type="entry name" value="Aldolase_TIM"/>
</dbReference>
<dbReference type="SUPFAM" id="SSF51395">
    <property type="entry name" value="FMN-linked oxidoreductases"/>
    <property type="match status" value="1"/>
</dbReference>
<dbReference type="InterPro" id="IPR001155">
    <property type="entry name" value="OxRdtase_FMN_N"/>
</dbReference>
<dbReference type="GO" id="GO:0008670">
    <property type="term" value="F:2,4-dienoyl-CoA reductase (NADPH) activity"/>
    <property type="evidence" value="ECO:0007669"/>
    <property type="project" value="UniProtKB-EC"/>
</dbReference>
<comment type="cofactor">
    <cofactor evidence="1">
        <name>FMN</name>
        <dbReference type="ChEBI" id="CHEBI:58210"/>
    </cofactor>
</comment>
<dbReference type="GO" id="GO:0051536">
    <property type="term" value="F:iron-sulfur cluster binding"/>
    <property type="evidence" value="ECO:0007669"/>
    <property type="project" value="UniProtKB-KW"/>
</dbReference>
<dbReference type="InterPro" id="IPR051793">
    <property type="entry name" value="NADH:flavin_oxidoreductase"/>
</dbReference>
<dbReference type="PANTHER" id="PTHR42917">
    <property type="entry name" value="2,4-DIENOYL-COA REDUCTASE"/>
    <property type="match status" value="1"/>
</dbReference>
<accession>A0A160TWY5</accession>
<evidence type="ECO:0000313" key="12">
    <source>
        <dbReference type="EMBL" id="CUS55007.1"/>
    </source>
</evidence>
<keyword evidence="9" id="KW-0411">Iron-sulfur</keyword>
<dbReference type="Gene3D" id="3.40.50.720">
    <property type="entry name" value="NAD(P)-binding Rossmann-like Domain"/>
    <property type="match status" value="1"/>
</dbReference>
<feature type="domain" description="NADH:flavin oxidoreductase/NADH oxidase N-terminal" evidence="10">
    <location>
        <begin position="3"/>
        <end position="330"/>
    </location>
</feature>
<protein>
    <submittedName>
        <fullName evidence="12">2,4-dienoyl-CoA reductase [NADPH]</fullName>
        <ecNumber evidence="12">1.3.1.34</ecNumber>
    </submittedName>
</protein>
<dbReference type="PRINTS" id="PR00368">
    <property type="entry name" value="FADPNR"/>
</dbReference>
<keyword evidence="4" id="KW-0285">Flavoprotein</keyword>
<dbReference type="CDD" id="cd02803">
    <property type="entry name" value="OYE_like_FMN_family"/>
    <property type="match status" value="1"/>
</dbReference>
<keyword evidence="8" id="KW-0408">Iron</keyword>